<dbReference type="AlphaFoldDB" id="A0A1H1R079"/>
<protein>
    <recommendedName>
        <fullName evidence="3">Lipoprotein</fullName>
    </recommendedName>
</protein>
<dbReference type="Proteomes" id="UP000198859">
    <property type="component" value="Chromosome I"/>
</dbReference>
<proteinExistence type="predicted"/>
<gene>
    <name evidence="1" type="ORF">SAMN04488570_1549</name>
</gene>
<sequence length="215" mass="22447">MGLLLAALLALLAAGCGGPEPVTDDRGGTLLTEAGIAHAERTHAARLDLSRLRLTREQTGLDPDLPARPRARTTDGRPVRLALVGPDGTTTVPATGLEVSFVGEADRAAAVRWTERSPTRAAATAALLAAVRTWGLRREDVGGWSETVVNSRDASARQLIGAAVSPSGLVVEVTGVVSSTGRQTHEWTVVLDPDAYRPAALDVVRRTGRLPTGLG</sequence>
<accession>A0A1H1R079</accession>
<dbReference type="STRING" id="642780.SAMN04488570_1549"/>
<keyword evidence="2" id="KW-1185">Reference proteome</keyword>
<name>A0A1H1R079_9ACTN</name>
<organism evidence="1 2">
    <name type="scientific">Nocardioides scoriae</name>
    <dbReference type="NCBI Taxonomy" id="642780"/>
    <lineage>
        <taxon>Bacteria</taxon>
        <taxon>Bacillati</taxon>
        <taxon>Actinomycetota</taxon>
        <taxon>Actinomycetes</taxon>
        <taxon>Propionibacteriales</taxon>
        <taxon>Nocardioidaceae</taxon>
        <taxon>Nocardioides</taxon>
    </lineage>
</organism>
<dbReference type="EMBL" id="LT629757">
    <property type="protein sequence ID" value="SDS28945.1"/>
    <property type="molecule type" value="Genomic_DNA"/>
</dbReference>
<evidence type="ECO:0000313" key="2">
    <source>
        <dbReference type="Proteomes" id="UP000198859"/>
    </source>
</evidence>
<reference evidence="2" key="1">
    <citation type="submission" date="2016-10" db="EMBL/GenBank/DDBJ databases">
        <authorList>
            <person name="Varghese N."/>
            <person name="Submissions S."/>
        </authorList>
    </citation>
    <scope>NUCLEOTIDE SEQUENCE [LARGE SCALE GENOMIC DNA]</scope>
    <source>
        <strain evidence="2">DSM 22127</strain>
    </source>
</reference>
<evidence type="ECO:0000313" key="1">
    <source>
        <dbReference type="EMBL" id="SDS28945.1"/>
    </source>
</evidence>
<evidence type="ECO:0008006" key="3">
    <source>
        <dbReference type="Google" id="ProtNLM"/>
    </source>
</evidence>